<dbReference type="EMBL" id="CADCWF010000278">
    <property type="protein sequence ID" value="CAA9573997.1"/>
    <property type="molecule type" value="Genomic_DNA"/>
</dbReference>
<keyword evidence="2" id="KW-0472">Membrane</keyword>
<keyword evidence="2" id="KW-1133">Transmembrane helix</keyword>
<evidence type="ECO:0000256" key="2">
    <source>
        <dbReference type="SAM" id="Phobius"/>
    </source>
</evidence>
<organism evidence="3">
    <name type="scientific">uncultured Thermomicrobiales bacterium</name>
    <dbReference type="NCBI Taxonomy" id="1645740"/>
    <lineage>
        <taxon>Bacteria</taxon>
        <taxon>Pseudomonadati</taxon>
        <taxon>Thermomicrobiota</taxon>
        <taxon>Thermomicrobia</taxon>
        <taxon>Thermomicrobiales</taxon>
        <taxon>environmental samples</taxon>
    </lineage>
</organism>
<proteinExistence type="predicted"/>
<sequence length="102" mass="10260">MNDVERKQQETAIEILGRYRSGLVPRREALRLLAGLGLGVVGLGAIGAGAFATRASTTAAGAPGQPGERPHGGKHGALLGQASGTPAAAMPQPGERPDGARL</sequence>
<evidence type="ECO:0000313" key="3">
    <source>
        <dbReference type="EMBL" id="CAA9573997.1"/>
    </source>
</evidence>
<keyword evidence="2" id="KW-0812">Transmembrane</keyword>
<accession>A0A6J4VF97</accession>
<reference evidence="3" key="1">
    <citation type="submission" date="2020-02" db="EMBL/GenBank/DDBJ databases">
        <authorList>
            <person name="Meier V. D."/>
        </authorList>
    </citation>
    <scope>NUCLEOTIDE SEQUENCE</scope>
    <source>
        <strain evidence="3">AVDCRST_MAG59</strain>
    </source>
</reference>
<feature type="transmembrane region" description="Helical" evidence="2">
    <location>
        <begin position="29"/>
        <end position="52"/>
    </location>
</feature>
<feature type="region of interest" description="Disordered" evidence="1">
    <location>
        <begin position="57"/>
        <end position="102"/>
    </location>
</feature>
<protein>
    <submittedName>
        <fullName evidence="3">Uncharacterized protein</fullName>
    </submittedName>
</protein>
<name>A0A6J4VF97_9BACT</name>
<dbReference type="AlphaFoldDB" id="A0A6J4VF97"/>
<gene>
    <name evidence="3" type="ORF">AVDCRST_MAG59-3793</name>
</gene>
<evidence type="ECO:0000256" key="1">
    <source>
        <dbReference type="SAM" id="MobiDB-lite"/>
    </source>
</evidence>